<feature type="signal peptide" evidence="1">
    <location>
        <begin position="1"/>
        <end position="23"/>
    </location>
</feature>
<evidence type="ECO:0000313" key="3">
    <source>
        <dbReference type="Proteomes" id="UP000053660"/>
    </source>
</evidence>
<sequence length="128" mass="14377">LFFSNISHYVFQVIAFAAEGVLGQCTSTLETRNIYLNAFKDIKKSDLTYSCTLESRAAFHRTFPGSTRNLIQFKRPTVGYMKESLKCALKELSKNQDVVNLVKTSKEFGCSTVTSGRPLDGICWFSGR</sequence>
<keyword evidence="3" id="KW-1185">Reference proteome</keyword>
<proteinExistence type="predicted"/>
<dbReference type="AlphaFoldDB" id="A0A0B1RVH8"/>
<accession>A0A0B1RVH8</accession>
<feature type="non-terminal residue" evidence="2">
    <location>
        <position position="1"/>
    </location>
</feature>
<reference evidence="2 3" key="1">
    <citation type="submission" date="2014-03" db="EMBL/GenBank/DDBJ databases">
        <title>Draft genome of the hookworm Oesophagostomum dentatum.</title>
        <authorList>
            <person name="Mitreva M."/>
        </authorList>
    </citation>
    <scope>NUCLEOTIDE SEQUENCE [LARGE SCALE GENOMIC DNA]</scope>
    <source>
        <strain evidence="2 3">OD-Hann</strain>
    </source>
</reference>
<feature type="chain" id="PRO_5002064176" evidence="1">
    <location>
        <begin position="24"/>
        <end position="128"/>
    </location>
</feature>
<dbReference type="EMBL" id="KN612560">
    <property type="protein sequence ID" value="KHJ75626.1"/>
    <property type="molecule type" value="Genomic_DNA"/>
</dbReference>
<evidence type="ECO:0000256" key="1">
    <source>
        <dbReference type="SAM" id="SignalP"/>
    </source>
</evidence>
<name>A0A0B1RVH8_OESDE</name>
<organism evidence="2 3">
    <name type="scientific">Oesophagostomum dentatum</name>
    <name type="common">Nodular worm</name>
    <dbReference type="NCBI Taxonomy" id="61180"/>
    <lineage>
        <taxon>Eukaryota</taxon>
        <taxon>Metazoa</taxon>
        <taxon>Ecdysozoa</taxon>
        <taxon>Nematoda</taxon>
        <taxon>Chromadorea</taxon>
        <taxon>Rhabditida</taxon>
        <taxon>Rhabditina</taxon>
        <taxon>Rhabditomorpha</taxon>
        <taxon>Strongyloidea</taxon>
        <taxon>Strongylidae</taxon>
        <taxon>Oesophagostomum</taxon>
    </lineage>
</organism>
<protein>
    <submittedName>
        <fullName evidence="2">Uncharacterized protein</fullName>
    </submittedName>
</protein>
<keyword evidence="1" id="KW-0732">Signal</keyword>
<dbReference type="Proteomes" id="UP000053660">
    <property type="component" value="Unassembled WGS sequence"/>
</dbReference>
<evidence type="ECO:0000313" key="2">
    <source>
        <dbReference type="EMBL" id="KHJ75626.1"/>
    </source>
</evidence>
<gene>
    <name evidence="2" type="ORF">OESDEN_24758</name>
</gene>